<dbReference type="PANTHER" id="PTHR46621:SF1">
    <property type="entry name" value="SNRNA-ACTIVATING PROTEIN COMPLEX SUBUNIT 4"/>
    <property type="match status" value="1"/>
</dbReference>
<evidence type="ECO:0000256" key="1">
    <source>
        <dbReference type="ARBA" id="ARBA00023015"/>
    </source>
</evidence>
<dbReference type="InterPro" id="IPR051575">
    <property type="entry name" value="Myb-like_DNA-bd"/>
</dbReference>
<dbReference type="GeneID" id="54295195"/>
<evidence type="ECO:0000259" key="5">
    <source>
        <dbReference type="PROSITE" id="PS50090"/>
    </source>
</evidence>
<sequence length="237" mass="27345">MSETVNATSRTRRWWNENEDRTLRREAERQLSQGAVKDWNRIAAKLPGRTNKDCRKRWSKLSECLRKGAWTAEEDKRLVDAANQFGLKWTLIAEAVGSRHADQCAKRWQNFLDPSLERLGWTSQDEEKLMAEVQMHGHSWTTIRDLAFPGRSVTDIKNRWVAHTEVKAKVSHMLAGTLSWCATGSAQTAAAALHRRPTRRSNRASCRRATYLGLWTLRWIRRGIFGPMAWSWIRCGA</sequence>
<name>A0A6A6AVI2_9PEZI</name>
<dbReference type="GO" id="GO:0001006">
    <property type="term" value="F:RNA polymerase III type 3 promoter sequence-specific DNA binding"/>
    <property type="evidence" value="ECO:0007669"/>
    <property type="project" value="TreeGrafter"/>
</dbReference>
<dbReference type="EMBL" id="ML995567">
    <property type="protein sequence ID" value="KAF2135596.1"/>
    <property type="molecule type" value="Genomic_DNA"/>
</dbReference>
<dbReference type="GO" id="GO:0019185">
    <property type="term" value="C:snRNA-activating protein complex"/>
    <property type="evidence" value="ECO:0007669"/>
    <property type="project" value="TreeGrafter"/>
</dbReference>
<evidence type="ECO:0000259" key="6">
    <source>
        <dbReference type="PROSITE" id="PS51294"/>
    </source>
</evidence>
<dbReference type="AlphaFoldDB" id="A0A6A6AVI2"/>
<dbReference type="PROSITE" id="PS51294">
    <property type="entry name" value="HTH_MYB"/>
    <property type="match status" value="1"/>
</dbReference>
<feature type="domain" description="Myb-like" evidence="5">
    <location>
        <begin position="62"/>
        <end position="112"/>
    </location>
</feature>
<dbReference type="InterPro" id="IPR001005">
    <property type="entry name" value="SANT/Myb"/>
</dbReference>
<dbReference type="Pfam" id="PF00249">
    <property type="entry name" value="Myb_DNA-binding"/>
    <property type="match status" value="3"/>
</dbReference>
<keyword evidence="4" id="KW-0539">Nucleus</keyword>
<dbReference type="RefSeq" id="XP_033391314.1">
    <property type="nucleotide sequence ID" value="XM_033537699.1"/>
</dbReference>
<dbReference type="OrthoDB" id="2143914at2759"/>
<dbReference type="GO" id="GO:0042796">
    <property type="term" value="P:snRNA transcription by RNA polymerase III"/>
    <property type="evidence" value="ECO:0007669"/>
    <property type="project" value="TreeGrafter"/>
</dbReference>
<dbReference type="Gene3D" id="1.10.10.60">
    <property type="entry name" value="Homeodomain-like"/>
    <property type="match status" value="3"/>
</dbReference>
<dbReference type="GO" id="GO:0042795">
    <property type="term" value="P:snRNA transcription by RNA polymerase II"/>
    <property type="evidence" value="ECO:0007669"/>
    <property type="project" value="TreeGrafter"/>
</dbReference>
<feature type="domain" description="HTH myb-type" evidence="6">
    <location>
        <begin position="65"/>
        <end position="116"/>
    </location>
</feature>
<evidence type="ECO:0000256" key="4">
    <source>
        <dbReference type="ARBA" id="ARBA00023242"/>
    </source>
</evidence>
<keyword evidence="1" id="KW-0805">Transcription regulation</keyword>
<keyword evidence="2" id="KW-0238">DNA-binding</keyword>
<keyword evidence="8" id="KW-1185">Reference proteome</keyword>
<accession>A0A6A6AVI2</accession>
<dbReference type="SMART" id="SM00717">
    <property type="entry name" value="SANT"/>
    <property type="match status" value="3"/>
</dbReference>
<dbReference type="InterPro" id="IPR017930">
    <property type="entry name" value="Myb_dom"/>
</dbReference>
<proteinExistence type="predicted"/>
<dbReference type="CDD" id="cd00167">
    <property type="entry name" value="SANT"/>
    <property type="match status" value="2"/>
</dbReference>
<protein>
    <submittedName>
        <fullName evidence="7">Uncharacterized protein</fullName>
    </submittedName>
</protein>
<organism evidence="7 8">
    <name type="scientific">Aplosporella prunicola CBS 121167</name>
    <dbReference type="NCBI Taxonomy" id="1176127"/>
    <lineage>
        <taxon>Eukaryota</taxon>
        <taxon>Fungi</taxon>
        <taxon>Dikarya</taxon>
        <taxon>Ascomycota</taxon>
        <taxon>Pezizomycotina</taxon>
        <taxon>Dothideomycetes</taxon>
        <taxon>Dothideomycetes incertae sedis</taxon>
        <taxon>Botryosphaeriales</taxon>
        <taxon>Aplosporellaceae</taxon>
        <taxon>Aplosporella</taxon>
    </lineage>
</organism>
<feature type="domain" description="Myb-like" evidence="5">
    <location>
        <begin position="113"/>
        <end position="164"/>
    </location>
</feature>
<dbReference type="PROSITE" id="PS50090">
    <property type="entry name" value="MYB_LIKE"/>
    <property type="match status" value="3"/>
</dbReference>
<evidence type="ECO:0000256" key="2">
    <source>
        <dbReference type="ARBA" id="ARBA00023125"/>
    </source>
</evidence>
<gene>
    <name evidence="7" type="ORF">K452DRAFT_239086</name>
</gene>
<dbReference type="Proteomes" id="UP000799438">
    <property type="component" value="Unassembled WGS sequence"/>
</dbReference>
<dbReference type="PANTHER" id="PTHR46621">
    <property type="entry name" value="SNRNA-ACTIVATING PROTEIN COMPLEX SUBUNIT 4"/>
    <property type="match status" value="1"/>
</dbReference>
<evidence type="ECO:0000313" key="8">
    <source>
        <dbReference type="Proteomes" id="UP000799438"/>
    </source>
</evidence>
<feature type="domain" description="Myb-like" evidence="5">
    <location>
        <begin position="7"/>
        <end position="61"/>
    </location>
</feature>
<reference evidence="7" key="1">
    <citation type="journal article" date="2020" name="Stud. Mycol.">
        <title>101 Dothideomycetes genomes: a test case for predicting lifestyles and emergence of pathogens.</title>
        <authorList>
            <person name="Haridas S."/>
            <person name="Albert R."/>
            <person name="Binder M."/>
            <person name="Bloem J."/>
            <person name="Labutti K."/>
            <person name="Salamov A."/>
            <person name="Andreopoulos B."/>
            <person name="Baker S."/>
            <person name="Barry K."/>
            <person name="Bills G."/>
            <person name="Bluhm B."/>
            <person name="Cannon C."/>
            <person name="Castanera R."/>
            <person name="Culley D."/>
            <person name="Daum C."/>
            <person name="Ezra D."/>
            <person name="Gonzalez J."/>
            <person name="Henrissat B."/>
            <person name="Kuo A."/>
            <person name="Liang C."/>
            <person name="Lipzen A."/>
            <person name="Lutzoni F."/>
            <person name="Magnuson J."/>
            <person name="Mondo S."/>
            <person name="Nolan M."/>
            <person name="Ohm R."/>
            <person name="Pangilinan J."/>
            <person name="Park H.-J."/>
            <person name="Ramirez L."/>
            <person name="Alfaro M."/>
            <person name="Sun H."/>
            <person name="Tritt A."/>
            <person name="Yoshinaga Y."/>
            <person name="Zwiers L.-H."/>
            <person name="Turgeon B."/>
            <person name="Goodwin S."/>
            <person name="Spatafora J."/>
            <person name="Crous P."/>
            <person name="Grigoriev I."/>
        </authorList>
    </citation>
    <scope>NUCLEOTIDE SEQUENCE</scope>
    <source>
        <strain evidence="7">CBS 121167</strain>
    </source>
</reference>
<dbReference type="GO" id="GO:0000978">
    <property type="term" value="F:RNA polymerase II cis-regulatory region sequence-specific DNA binding"/>
    <property type="evidence" value="ECO:0007669"/>
    <property type="project" value="TreeGrafter"/>
</dbReference>
<dbReference type="SUPFAM" id="SSF46689">
    <property type="entry name" value="Homeodomain-like"/>
    <property type="match status" value="2"/>
</dbReference>
<evidence type="ECO:0000313" key="7">
    <source>
        <dbReference type="EMBL" id="KAF2135596.1"/>
    </source>
</evidence>
<evidence type="ECO:0000256" key="3">
    <source>
        <dbReference type="ARBA" id="ARBA00023163"/>
    </source>
</evidence>
<dbReference type="InterPro" id="IPR009057">
    <property type="entry name" value="Homeodomain-like_sf"/>
</dbReference>
<keyword evidence="3" id="KW-0804">Transcription</keyword>